<evidence type="ECO:0000313" key="4">
    <source>
        <dbReference type="Proteomes" id="UP000254507"/>
    </source>
</evidence>
<dbReference type="AlphaFoldDB" id="A0A263HFG9"/>
<evidence type="ECO:0000313" key="2">
    <source>
        <dbReference type="EMBL" id="SUU35500.1"/>
    </source>
</evidence>
<protein>
    <submittedName>
        <fullName evidence="2">Uncharacterized protein conserved in bacteria</fullName>
    </submittedName>
</protein>
<evidence type="ECO:0000313" key="3">
    <source>
        <dbReference type="Proteomes" id="UP000215738"/>
    </source>
</evidence>
<keyword evidence="3" id="KW-1185">Reference proteome</keyword>
<reference evidence="1 3" key="1">
    <citation type="submission" date="2017-07" db="EMBL/GenBank/DDBJ databases">
        <title>Virulence factors identified in Actinobacillus seminis.</title>
        <authorList>
            <person name="Negrete-Abascal E."/>
            <person name="Vaca-Pacheco S."/>
            <person name="Montes-Garcia F."/>
            <person name="Leyto-Gil A.M."/>
            <person name="Fragoso-Garcia E."/>
            <person name="Carvente-Garcia R."/>
            <person name="Perez-Agueros S."/>
            <person name="Castelan-Sanchez H.G."/>
            <person name="Garcia-Molina A."/>
            <person name="Villamar T.E."/>
            <person name="Vazquez-Cruz C."/>
        </authorList>
    </citation>
    <scope>NUCLEOTIDE SEQUENCE [LARGE SCALE GENOMIC DNA]</scope>
    <source>
        <strain evidence="1 3">ATCC 15768</strain>
    </source>
</reference>
<dbReference type="Pfam" id="PF04301">
    <property type="entry name" value="BioG"/>
    <property type="match status" value="1"/>
</dbReference>
<dbReference type="InParanoid" id="A0A263HFG9"/>
<dbReference type="OrthoDB" id="7688089at2"/>
<dbReference type="Proteomes" id="UP000254507">
    <property type="component" value="Unassembled WGS sequence"/>
</dbReference>
<dbReference type="SUPFAM" id="SSF53474">
    <property type="entry name" value="alpha/beta-Hydrolases"/>
    <property type="match status" value="1"/>
</dbReference>
<evidence type="ECO:0000313" key="1">
    <source>
        <dbReference type="EMBL" id="OZN25417.1"/>
    </source>
</evidence>
<accession>A0A263HFG9</accession>
<name>A0A263HFG9_9PAST</name>
<sequence>MKTTWINNGQKNIIVYFAGWGSSPETVAHLVVPPEYDVLICYDFRDLKLDFDFSIYRQIRLVAWSMGVWAATRVMQNLPLISAVAINGTLRPCDDEFGIPKAIFQGTLDNLNESNLVKFQRRICGVRQLSEQYRQMTVSRQLLEIHQELTALYQAMQQPDLSAVQWTGAIICQQDRIFPAENQQRFWQGYFAARPGAIRLLDLPHYPFHQFNDWLQLC</sequence>
<gene>
    <name evidence="1" type="ORF">CFY87_04650</name>
    <name evidence="2" type="ORF">NCTC10851_00876</name>
</gene>
<dbReference type="Proteomes" id="UP000215738">
    <property type="component" value="Unassembled WGS sequence"/>
</dbReference>
<proteinExistence type="predicted"/>
<dbReference type="EMBL" id="UFSB01000001">
    <property type="protein sequence ID" value="SUU35500.1"/>
    <property type="molecule type" value="Genomic_DNA"/>
</dbReference>
<reference evidence="2 4" key="2">
    <citation type="submission" date="2018-06" db="EMBL/GenBank/DDBJ databases">
        <authorList>
            <consortium name="Pathogen Informatics"/>
            <person name="Doyle S."/>
        </authorList>
    </citation>
    <scope>NUCLEOTIDE SEQUENCE [LARGE SCALE GENOMIC DNA]</scope>
    <source>
        <strain evidence="2 4">NCTC10851</strain>
    </source>
</reference>
<organism evidence="2 4">
    <name type="scientific">Actinobacillus seminis</name>
    <dbReference type="NCBI Taxonomy" id="722"/>
    <lineage>
        <taxon>Bacteria</taxon>
        <taxon>Pseudomonadati</taxon>
        <taxon>Pseudomonadota</taxon>
        <taxon>Gammaproteobacteria</taxon>
        <taxon>Pasteurellales</taxon>
        <taxon>Pasteurellaceae</taxon>
        <taxon>Actinobacillus</taxon>
    </lineage>
</organism>
<dbReference type="InterPro" id="IPR007398">
    <property type="entry name" value="BioG"/>
</dbReference>
<dbReference type="Gene3D" id="3.40.50.1820">
    <property type="entry name" value="alpha/beta hydrolase"/>
    <property type="match status" value="1"/>
</dbReference>
<dbReference type="EMBL" id="NLFK01000003">
    <property type="protein sequence ID" value="OZN25417.1"/>
    <property type="molecule type" value="Genomic_DNA"/>
</dbReference>
<dbReference type="InterPro" id="IPR029058">
    <property type="entry name" value="AB_hydrolase_fold"/>
</dbReference>
<dbReference type="RefSeq" id="WP_094946088.1">
    <property type="nucleotide sequence ID" value="NZ_JBMHIA010000019.1"/>
</dbReference>